<reference evidence="1 2" key="1">
    <citation type="submission" date="2018-02" db="EMBL/GenBank/DDBJ databases">
        <title>Classification genera of Pasteurellaceae by whole genome sequence comparison.</title>
        <authorList>
            <person name="Christensen H."/>
        </authorList>
    </citation>
    <scope>NUCLEOTIDE SEQUENCE [LARGE SCALE GENOMIC DNA]</scope>
    <source>
        <strain evidence="1 2">20186H4H1</strain>
    </source>
</reference>
<sequence>MIGIGSILNVAPIAFLPINTDTPNNDKTNLQKDWQAVGGYLYKAMETLDNDRTTSNYRS</sequence>
<dbReference type="Proteomes" id="UP000237229">
    <property type="component" value="Unassembled WGS sequence"/>
</dbReference>
<evidence type="ECO:0000313" key="2">
    <source>
        <dbReference type="Proteomes" id="UP000237229"/>
    </source>
</evidence>
<comment type="caution">
    <text evidence="1">The sequence shown here is derived from an EMBL/GenBank/DDBJ whole genome shotgun (WGS) entry which is preliminary data.</text>
</comment>
<keyword evidence="2" id="KW-1185">Reference proteome</keyword>
<name>A0ABX4ZTU4_9PAST</name>
<organism evidence="1 2">
    <name type="scientific">Avibacterium endocarditidis</name>
    <dbReference type="NCBI Taxonomy" id="380674"/>
    <lineage>
        <taxon>Bacteria</taxon>
        <taxon>Pseudomonadati</taxon>
        <taxon>Pseudomonadota</taxon>
        <taxon>Gammaproteobacteria</taxon>
        <taxon>Pasteurellales</taxon>
        <taxon>Pasteurellaceae</taxon>
        <taxon>Avibacterium</taxon>
    </lineage>
</organism>
<proteinExistence type="predicted"/>
<gene>
    <name evidence="1" type="ORF">C3Z13_02375</name>
</gene>
<dbReference type="EMBL" id="PQVI01000021">
    <property type="protein sequence ID" value="POY42908.1"/>
    <property type="molecule type" value="Genomic_DNA"/>
</dbReference>
<accession>A0ABX4ZTU4</accession>
<evidence type="ECO:0000313" key="1">
    <source>
        <dbReference type="EMBL" id="POY42908.1"/>
    </source>
</evidence>
<protein>
    <submittedName>
        <fullName evidence="1">Uncharacterized protein</fullName>
    </submittedName>
</protein>